<proteinExistence type="predicted"/>
<keyword evidence="3" id="KW-1185">Reference proteome</keyword>
<protein>
    <submittedName>
        <fullName evidence="2">Uncharacterized protein</fullName>
    </submittedName>
</protein>
<evidence type="ECO:0000313" key="2">
    <source>
        <dbReference type="EMBL" id="KAI5324180.1"/>
    </source>
</evidence>
<feature type="region of interest" description="Disordered" evidence="1">
    <location>
        <begin position="38"/>
        <end position="81"/>
    </location>
</feature>
<organism evidence="2 3">
    <name type="scientific">Prunus dulcis</name>
    <name type="common">Almond</name>
    <name type="synonym">Amygdalus dulcis</name>
    <dbReference type="NCBI Taxonomy" id="3755"/>
    <lineage>
        <taxon>Eukaryota</taxon>
        <taxon>Viridiplantae</taxon>
        <taxon>Streptophyta</taxon>
        <taxon>Embryophyta</taxon>
        <taxon>Tracheophyta</taxon>
        <taxon>Spermatophyta</taxon>
        <taxon>Magnoliopsida</taxon>
        <taxon>eudicotyledons</taxon>
        <taxon>Gunneridae</taxon>
        <taxon>Pentapetalae</taxon>
        <taxon>rosids</taxon>
        <taxon>fabids</taxon>
        <taxon>Rosales</taxon>
        <taxon>Rosaceae</taxon>
        <taxon>Amygdaloideae</taxon>
        <taxon>Amygdaleae</taxon>
        <taxon>Prunus</taxon>
    </lineage>
</organism>
<sequence>MSTSGNLPSDQLPPPPASYRCCRPSTTTTCCWPTSFRPTAGGGQPSPPPPVNPFPASCHHRRPAAATYRHRPSPANNRCPSPTNWGLTPLPFIHPKKIEEFVSLKGLEP</sequence>
<dbReference type="EMBL" id="JAJFAZ020000006">
    <property type="protein sequence ID" value="KAI5324180.1"/>
    <property type="molecule type" value="Genomic_DNA"/>
</dbReference>
<accession>A0AAD4VFK8</accession>
<name>A0AAD4VFK8_PRUDU</name>
<dbReference type="AlphaFoldDB" id="A0AAD4VFK8"/>
<comment type="caution">
    <text evidence="2">The sequence shown here is derived from an EMBL/GenBank/DDBJ whole genome shotgun (WGS) entry which is preliminary data.</text>
</comment>
<gene>
    <name evidence="2" type="ORF">L3X38_033253</name>
</gene>
<feature type="compositionally biased region" description="Basic residues" evidence="1">
    <location>
        <begin position="58"/>
        <end position="72"/>
    </location>
</feature>
<evidence type="ECO:0000256" key="1">
    <source>
        <dbReference type="SAM" id="MobiDB-lite"/>
    </source>
</evidence>
<dbReference type="Proteomes" id="UP001054821">
    <property type="component" value="Chromosome 6"/>
</dbReference>
<reference evidence="2 3" key="1">
    <citation type="journal article" date="2022" name="G3 (Bethesda)">
        <title>Whole-genome sequence and methylome profiling of the almond [Prunus dulcis (Mill.) D.A. Webb] cultivar 'Nonpareil'.</title>
        <authorList>
            <person name="D'Amico-Willman K.M."/>
            <person name="Ouma W.Z."/>
            <person name="Meulia T."/>
            <person name="Sideli G.M."/>
            <person name="Gradziel T.M."/>
            <person name="Fresnedo-Ramirez J."/>
        </authorList>
    </citation>
    <scope>NUCLEOTIDE SEQUENCE [LARGE SCALE GENOMIC DNA]</scope>
    <source>
        <strain evidence="2">Clone GOH B32 T37-40</strain>
    </source>
</reference>
<evidence type="ECO:0000313" key="3">
    <source>
        <dbReference type="Proteomes" id="UP001054821"/>
    </source>
</evidence>